<proteinExistence type="inferred from homology"/>
<accession>A0ABT1CKY5</accession>
<keyword evidence="6" id="KW-1185">Reference proteome</keyword>
<comment type="caution">
    <text evidence="5">The sequence shown here is derived from an EMBL/GenBank/DDBJ whole genome shotgun (WGS) entry which is preliminary data.</text>
</comment>
<dbReference type="CDD" id="cd00254">
    <property type="entry name" value="LT-like"/>
    <property type="match status" value="1"/>
</dbReference>
<feature type="region of interest" description="Disordered" evidence="3">
    <location>
        <begin position="365"/>
        <end position="399"/>
    </location>
</feature>
<dbReference type="PANTHER" id="PTHR37423:SF2">
    <property type="entry name" value="MEMBRANE-BOUND LYTIC MUREIN TRANSGLYCOSYLASE C"/>
    <property type="match status" value="1"/>
</dbReference>
<dbReference type="InterPro" id="IPR008258">
    <property type="entry name" value="Transglycosylase_SLT_dom_1"/>
</dbReference>
<dbReference type="InterPro" id="IPR023346">
    <property type="entry name" value="Lysozyme-like_dom_sf"/>
</dbReference>
<evidence type="ECO:0000256" key="1">
    <source>
        <dbReference type="ARBA" id="ARBA00007734"/>
    </source>
</evidence>
<protein>
    <submittedName>
        <fullName evidence="5">Transglycosylase SLT domain-containing protein</fullName>
    </submittedName>
</protein>
<comment type="similarity">
    <text evidence="2">Belongs to the virb1 family.</text>
</comment>
<dbReference type="Proteomes" id="UP001523401">
    <property type="component" value="Unassembled WGS sequence"/>
</dbReference>
<dbReference type="Pfam" id="PF01464">
    <property type="entry name" value="SLT"/>
    <property type="match status" value="1"/>
</dbReference>
<evidence type="ECO:0000313" key="5">
    <source>
        <dbReference type="EMBL" id="MCO6160679.1"/>
    </source>
</evidence>
<evidence type="ECO:0000259" key="4">
    <source>
        <dbReference type="Pfam" id="PF01464"/>
    </source>
</evidence>
<evidence type="ECO:0000256" key="2">
    <source>
        <dbReference type="ARBA" id="ARBA00009387"/>
    </source>
</evidence>
<dbReference type="EMBL" id="JAMXQU010000009">
    <property type="protein sequence ID" value="MCO6160679.1"/>
    <property type="molecule type" value="Genomic_DNA"/>
</dbReference>
<feature type="region of interest" description="Disordered" evidence="3">
    <location>
        <begin position="137"/>
        <end position="179"/>
    </location>
</feature>
<organism evidence="5 6">
    <name type="scientific">Asaia lannensis NBRC 102526</name>
    <dbReference type="NCBI Taxonomy" id="1307926"/>
    <lineage>
        <taxon>Bacteria</taxon>
        <taxon>Pseudomonadati</taxon>
        <taxon>Pseudomonadota</taxon>
        <taxon>Alphaproteobacteria</taxon>
        <taxon>Acetobacterales</taxon>
        <taxon>Acetobacteraceae</taxon>
        <taxon>Asaia</taxon>
    </lineage>
</organism>
<name>A0ABT1CKY5_9PROT</name>
<dbReference type="SUPFAM" id="SSF53955">
    <property type="entry name" value="Lysozyme-like"/>
    <property type="match status" value="1"/>
</dbReference>
<sequence>MVADLDRHYDEAGRYWNVDPNVLRAVHQVEDPRDDPLARSKAGAIGHMQFMPDTARRLGIDPTDPVQSIYGAARLLDENIRRYGNLPDALRAYNGGTNRAKWGNPETMAYPGKVAANYQPQKQPAPDADKDAFGAMFGSPSPMKAGASKTSPSDDAFNAVFGNGDSQKPEKHEPVQSGLSKAWTVTNDTVNAAGREIDRTFGVGVPHLLSWAASAGHRYDNAASRALHDAGDYVARHEDADEAARKDDYGSGVSNTVGTLAGAVLATELGGRAIRPAAGALESNRAGRIASNVLKGDGPFVTRIANNALAAGAQTALAGGDGTQAAEVGGILAAGIPVAGKVISPLMQKGGNALAGGVRRVGDYLDPTGVSRETPAPSGASGVTSGANDAASISAQKAEEKAQSKALRGVGAFTDPKKAADAIISAFTSPDGTRIYEAQTPGVFHTKATRTQDVKLAALEDNLRDLHPEAFRALDEANDHAYTTHVRGTIGTPEQIEKLTQERQAFEQQHREAAFANEQPVSTDALHGILNENIEASRGNAPVKAALTKARDYLADATDEDGTALPSNLWNVRKAIGYGLQQASASESAHMRAAASRLSPFMDDLAHHIEEGAPGFRDYLNGYAQRSSDIDSKRFLQSKGLLQASNESPTGETVNYTALKRLIGQLDKNEVSVSKKGTDAVTPEQEAALRSAYRDMLAERETRAAGRSSGASKTFKAAMTQRAKEVRGGTGGALLGPLGGALGGQEVGALAGGAIGSALHAGNALLGHALTNRRLTNANKIDQEVINRLLHP</sequence>
<comment type="similarity">
    <text evidence="1">Belongs to the transglycosylase Slt family.</text>
</comment>
<feature type="compositionally biased region" description="Polar residues" evidence="3">
    <location>
        <begin position="381"/>
        <end position="393"/>
    </location>
</feature>
<feature type="domain" description="Transglycosylase SLT" evidence="4">
    <location>
        <begin position="11"/>
        <end position="101"/>
    </location>
</feature>
<evidence type="ECO:0000313" key="6">
    <source>
        <dbReference type="Proteomes" id="UP001523401"/>
    </source>
</evidence>
<reference evidence="5 6" key="1">
    <citation type="submission" date="2022-06" db="EMBL/GenBank/DDBJ databases">
        <title>Whole-genome of Asaia lannensis strain LMG 27011T.</title>
        <authorList>
            <person name="Sombolestani A."/>
        </authorList>
    </citation>
    <scope>NUCLEOTIDE SEQUENCE [LARGE SCALE GENOMIC DNA]</scope>
    <source>
        <strain evidence="5 6">NBRC 102526</strain>
    </source>
</reference>
<evidence type="ECO:0000256" key="3">
    <source>
        <dbReference type="SAM" id="MobiDB-lite"/>
    </source>
</evidence>
<gene>
    <name evidence="5" type="ORF">NF685_11620</name>
</gene>
<dbReference type="Gene3D" id="1.10.530.10">
    <property type="match status" value="1"/>
</dbReference>
<dbReference type="RefSeq" id="WP_252849738.1">
    <property type="nucleotide sequence ID" value="NZ_BAPW01000046.1"/>
</dbReference>
<dbReference type="PANTHER" id="PTHR37423">
    <property type="entry name" value="SOLUBLE LYTIC MUREIN TRANSGLYCOSYLASE-RELATED"/>
    <property type="match status" value="1"/>
</dbReference>